<keyword evidence="2" id="KW-0472">Membrane</keyword>
<dbReference type="InParanoid" id="A0A1Q6DU08"/>
<organism evidence="3 4">
    <name type="scientific">Methanohalarchaeum thermophilum</name>
    <dbReference type="NCBI Taxonomy" id="1903181"/>
    <lineage>
        <taxon>Archaea</taxon>
        <taxon>Methanobacteriati</taxon>
        <taxon>Methanobacteriota</taxon>
        <taxon>Methanonatronarchaeia</taxon>
        <taxon>Methanonatronarchaeales</taxon>
        <taxon>Methanonatronarchaeaceae</taxon>
        <taxon>Candidatus Methanohalarchaeum</taxon>
    </lineage>
</organism>
<keyword evidence="4" id="KW-1185">Reference proteome</keyword>
<proteinExistence type="predicted"/>
<evidence type="ECO:0000256" key="2">
    <source>
        <dbReference type="SAM" id="Phobius"/>
    </source>
</evidence>
<gene>
    <name evidence="3" type="ORF">BTN85_0308</name>
</gene>
<sequence>MQKFSRAGLAAIIGLMIFFVVSILFILYYPTLTALIKLLIPWLTGIALLIVSFIFFWSILYAFTIFGVAVYYFIKNPTEVSKTGYSINSTEEKGEKQTSKNQKKKRK</sequence>
<evidence type="ECO:0000313" key="3">
    <source>
        <dbReference type="EMBL" id="OKY77833.1"/>
    </source>
</evidence>
<protein>
    <submittedName>
        <fullName evidence="3">Uncharacterized protein</fullName>
    </submittedName>
</protein>
<reference evidence="3" key="1">
    <citation type="submission" date="2016-12" db="EMBL/GenBank/DDBJ databases">
        <title>Discovery of methanogenic haloarchaea.</title>
        <authorList>
            <person name="Sorokin D.Y."/>
            <person name="Makarova K.S."/>
            <person name="Abbas B."/>
            <person name="Ferrer M."/>
            <person name="Golyshin P.N."/>
        </authorList>
    </citation>
    <scope>NUCLEOTIDE SEQUENCE [LARGE SCALE GENOMIC DNA]</scope>
    <source>
        <strain evidence="3">HMET1</strain>
    </source>
</reference>
<feature type="transmembrane region" description="Helical" evidence="2">
    <location>
        <begin position="7"/>
        <end position="29"/>
    </location>
</feature>
<dbReference type="Proteomes" id="UP000185744">
    <property type="component" value="Unassembled WGS sequence"/>
</dbReference>
<evidence type="ECO:0000313" key="4">
    <source>
        <dbReference type="Proteomes" id="UP000185744"/>
    </source>
</evidence>
<keyword evidence="2" id="KW-0812">Transmembrane</keyword>
<keyword evidence="2" id="KW-1133">Transmembrane helix</keyword>
<feature type="transmembrane region" description="Helical" evidence="2">
    <location>
        <begin position="41"/>
        <end position="74"/>
    </location>
</feature>
<comment type="caution">
    <text evidence="3">The sequence shown here is derived from an EMBL/GenBank/DDBJ whole genome shotgun (WGS) entry which is preliminary data.</text>
</comment>
<dbReference type="AlphaFoldDB" id="A0A1Q6DU08"/>
<dbReference type="EMBL" id="MSDW01000001">
    <property type="protein sequence ID" value="OKY77833.1"/>
    <property type="molecule type" value="Genomic_DNA"/>
</dbReference>
<name>A0A1Q6DU08_METT1</name>
<accession>A0A1Q6DU08</accession>
<evidence type="ECO:0000256" key="1">
    <source>
        <dbReference type="SAM" id="MobiDB-lite"/>
    </source>
</evidence>
<feature type="region of interest" description="Disordered" evidence="1">
    <location>
        <begin position="88"/>
        <end position="107"/>
    </location>
</feature>